<feature type="transmembrane region" description="Helical" evidence="10">
    <location>
        <begin position="20"/>
        <end position="44"/>
    </location>
</feature>
<evidence type="ECO:0000313" key="12">
    <source>
        <dbReference type="Proteomes" id="UP000031338"/>
    </source>
</evidence>
<dbReference type="GO" id="GO:0015627">
    <property type="term" value="C:type II protein secretion system complex"/>
    <property type="evidence" value="ECO:0007669"/>
    <property type="project" value="InterPro"/>
</dbReference>
<organism evidence="11 12">
    <name type="scientific">Novosphingobium subterraneum</name>
    <dbReference type="NCBI Taxonomy" id="48936"/>
    <lineage>
        <taxon>Bacteria</taxon>
        <taxon>Pseudomonadati</taxon>
        <taxon>Pseudomonadota</taxon>
        <taxon>Alphaproteobacteria</taxon>
        <taxon>Sphingomonadales</taxon>
        <taxon>Sphingomonadaceae</taxon>
        <taxon>Novosphingobium</taxon>
    </lineage>
</organism>
<protein>
    <submittedName>
        <fullName evidence="11">Type II secretory pathway component PulM</fullName>
    </submittedName>
</protein>
<proteinExistence type="inferred from homology"/>
<dbReference type="Proteomes" id="UP000031338">
    <property type="component" value="Unassembled WGS sequence"/>
</dbReference>
<keyword evidence="8 10" id="KW-1133">Transmembrane helix</keyword>
<dbReference type="STRING" id="48936.NJ75_01734"/>
<dbReference type="Pfam" id="PF04612">
    <property type="entry name" value="T2SSM"/>
    <property type="match status" value="1"/>
</dbReference>
<evidence type="ECO:0000256" key="10">
    <source>
        <dbReference type="SAM" id="Phobius"/>
    </source>
</evidence>
<sequence>MMQRVSLWYIGLTQRERVLVGVAGALAAVILLIYGIVLPVGNALDEAATRHREATERAGRITAGIEALKRAPAARAPVLAGPVEQIAGASAQEAGFVVQSNERRGSDMAVLVIPTARPSAVLAWLDALGGQGLAVEQVTLTPAPDGTVSVNVTVRKAAS</sequence>
<keyword evidence="5" id="KW-0997">Cell inner membrane</keyword>
<dbReference type="RefSeq" id="WP_052242224.1">
    <property type="nucleotide sequence ID" value="NZ_JRVC01000007.1"/>
</dbReference>
<evidence type="ECO:0000256" key="3">
    <source>
        <dbReference type="ARBA" id="ARBA00022448"/>
    </source>
</evidence>
<name>A0A0B8ZKZ2_9SPHN</name>
<evidence type="ECO:0000256" key="1">
    <source>
        <dbReference type="ARBA" id="ARBA00004377"/>
    </source>
</evidence>
<evidence type="ECO:0000256" key="7">
    <source>
        <dbReference type="ARBA" id="ARBA00022927"/>
    </source>
</evidence>
<dbReference type="Gene3D" id="3.30.1360.100">
    <property type="entry name" value="General secretion pathway protein M, EpsM"/>
    <property type="match status" value="1"/>
</dbReference>
<dbReference type="EMBL" id="JRVC01000007">
    <property type="protein sequence ID" value="KHS46898.1"/>
    <property type="molecule type" value="Genomic_DNA"/>
</dbReference>
<keyword evidence="6 10" id="KW-0812">Transmembrane</keyword>
<comment type="similarity">
    <text evidence="2">Belongs to the GSP M family.</text>
</comment>
<evidence type="ECO:0000256" key="5">
    <source>
        <dbReference type="ARBA" id="ARBA00022519"/>
    </source>
</evidence>
<keyword evidence="3" id="KW-0813">Transport</keyword>
<comment type="caution">
    <text evidence="11">The sequence shown here is derived from an EMBL/GenBank/DDBJ whole genome shotgun (WGS) entry which is preliminary data.</text>
</comment>
<evidence type="ECO:0000256" key="8">
    <source>
        <dbReference type="ARBA" id="ARBA00022989"/>
    </source>
</evidence>
<dbReference type="AlphaFoldDB" id="A0A0B8ZKZ2"/>
<accession>A0A0B8ZKZ2</accession>
<dbReference type="GO" id="GO:0015628">
    <property type="term" value="P:protein secretion by the type II secretion system"/>
    <property type="evidence" value="ECO:0007669"/>
    <property type="project" value="InterPro"/>
</dbReference>
<dbReference type="InterPro" id="IPR023229">
    <property type="entry name" value="T2SS_M_periplasmic_sf"/>
</dbReference>
<keyword evidence="12" id="KW-1185">Reference proteome</keyword>
<gene>
    <name evidence="11" type="primary">pulM</name>
    <name evidence="11" type="ORF">NJ75_01734</name>
</gene>
<evidence type="ECO:0000256" key="9">
    <source>
        <dbReference type="ARBA" id="ARBA00023136"/>
    </source>
</evidence>
<dbReference type="PATRIC" id="fig|48936.3.peg.1740"/>
<dbReference type="GO" id="GO:0005886">
    <property type="term" value="C:plasma membrane"/>
    <property type="evidence" value="ECO:0007669"/>
    <property type="project" value="UniProtKB-SubCell"/>
</dbReference>
<evidence type="ECO:0000256" key="4">
    <source>
        <dbReference type="ARBA" id="ARBA00022475"/>
    </source>
</evidence>
<evidence type="ECO:0000313" key="11">
    <source>
        <dbReference type="EMBL" id="KHS46898.1"/>
    </source>
</evidence>
<keyword evidence="4" id="KW-1003">Cell membrane</keyword>
<keyword evidence="7" id="KW-0653">Protein transport</keyword>
<evidence type="ECO:0000256" key="2">
    <source>
        <dbReference type="ARBA" id="ARBA00010637"/>
    </source>
</evidence>
<keyword evidence="9 10" id="KW-0472">Membrane</keyword>
<dbReference type="InterPro" id="IPR007690">
    <property type="entry name" value="T2SS_GspM"/>
</dbReference>
<evidence type="ECO:0000256" key="6">
    <source>
        <dbReference type="ARBA" id="ARBA00022692"/>
    </source>
</evidence>
<comment type="subcellular location">
    <subcellularLocation>
        <location evidence="1">Cell inner membrane</location>
        <topology evidence="1">Single-pass membrane protein</topology>
    </subcellularLocation>
</comment>
<reference evidence="11 12" key="1">
    <citation type="submission" date="2014-10" db="EMBL/GenBank/DDBJ databases">
        <title>Draft genome sequence of Novosphingobium subterraneum DSM 12447.</title>
        <authorList>
            <person name="Gan H.M."/>
            <person name="Gan H.Y."/>
            <person name="Savka M.A."/>
        </authorList>
    </citation>
    <scope>NUCLEOTIDE SEQUENCE [LARGE SCALE GENOMIC DNA]</scope>
    <source>
        <strain evidence="11 12">DSM 12447</strain>
    </source>
</reference>
<dbReference type="SUPFAM" id="SSF103054">
    <property type="entry name" value="General secretion pathway protein M, EpsM"/>
    <property type="match status" value="1"/>
</dbReference>